<dbReference type="InterPro" id="IPR041698">
    <property type="entry name" value="Methyltransf_25"/>
</dbReference>
<dbReference type="CDD" id="cd02440">
    <property type="entry name" value="AdoMet_MTases"/>
    <property type="match status" value="1"/>
</dbReference>
<evidence type="ECO:0000259" key="2">
    <source>
        <dbReference type="Pfam" id="PF13649"/>
    </source>
</evidence>
<dbReference type="SUPFAM" id="SSF53335">
    <property type="entry name" value="S-adenosyl-L-methionine-dependent methyltransferases"/>
    <property type="match status" value="1"/>
</dbReference>
<feature type="domain" description="Methyltransferase" evidence="2">
    <location>
        <begin position="42"/>
        <end position="138"/>
    </location>
</feature>
<evidence type="ECO:0000313" key="3">
    <source>
        <dbReference type="EMBL" id="PZR16589.1"/>
    </source>
</evidence>
<reference evidence="3 4" key="1">
    <citation type="submission" date="2017-08" db="EMBL/GenBank/DDBJ databases">
        <title>Infants hospitalized years apart are colonized by the same room-sourced microbial strains.</title>
        <authorList>
            <person name="Brooks B."/>
            <person name="Olm M.R."/>
            <person name="Firek B.A."/>
            <person name="Baker R."/>
            <person name="Thomas B.C."/>
            <person name="Morowitz M.J."/>
            <person name="Banfield J.F."/>
        </authorList>
    </citation>
    <scope>NUCLEOTIDE SEQUENCE [LARGE SCALE GENOMIC DNA]</scope>
    <source>
        <strain evidence="3">S2_003_000_R2_14</strain>
    </source>
</reference>
<protein>
    <submittedName>
        <fullName evidence="3">SAM-dependent methyltransferase</fullName>
    </submittedName>
</protein>
<name>A0A2W5TLX1_9BACT</name>
<keyword evidence="1 3" id="KW-0808">Transferase</keyword>
<evidence type="ECO:0000256" key="1">
    <source>
        <dbReference type="ARBA" id="ARBA00022679"/>
    </source>
</evidence>
<dbReference type="EMBL" id="QFQP01000003">
    <property type="protein sequence ID" value="PZR16589.1"/>
    <property type="molecule type" value="Genomic_DNA"/>
</dbReference>
<gene>
    <name evidence="3" type="ORF">DI536_05340</name>
</gene>
<dbReference type="PANTHER" id="PTHR43861">
    <property type="entry name" value="TRANS-ACONITATE 2-METHYLTRANSFERASE-RELATED"/>
    <property type="match status" value="1"/>
</dbReference>
<dbReference type="AlphaFoldDB" id="A0A2W5TLX1"/>
<dbReference type="InterPro" id="IPR029063">
    <property type="entry name" value="SAM-dependent_MTases_sf"/>
</dbReference>
<dbReference type="GO" id="GO:0008168">
    <property type="term" value="F:methyltransferase activity"/>
    <property type="evidence" value="ECO:0007669"/>
    <property type="project" value="UniProtKB-KW"/>
</dbReference>
<dbReference type="Proteomes" id="UP000249061">
    <property type="component" value="Unassembled WGS sequence"/>
</dbReference>
<sequence length="217" mass="24023">MLTHPSLAVFKSLPLPERLFVRARLFSAPFDEVVKHVRGSRVLDVGCGHGLLASMMAVGFPDRQIVGIDPDPRKIDWARRSVGKLGNTRFDVMTVDRLAALEPESFDTITVADVLYLLPEGEWPDFLAACYQLLKPGGRLLLKEAEDDGGWRTRKALLQEQVMVKLLRRTHTSGAIGFSPRASTTALLQRSGFRVTEVLSLSKRSTTPHVLFVAESG</sequence>
<evidence type="ECO:0000313" key="4">
    <source>
        <dbReference type="Proteomes" id="UP000249061"/>
    </source>
</evidence>
<keyword evidence="3" id="KW-0489">Methyltransferase</keyword>
<accession>A0A2W5TLX1</accession>
<dbReference type="Gene3D" id="3.40.50.150">
    <property type="entry name" value="Vaccinia Virus protein VP39"/>
    <property type="match status" value="1"/>
</dbReference>
<dbReference type="GO" id="GO:0032259">
    <property type="term" value="P:methylation"/>
    <property type="evidence" value="ECO:0007669"/>
    <property type="project" value="UniProtKB-KW"/>
</dbReference>
<proteinExistence type="predicted"/>
<comment type="caution">
    <text evidence="3">The sequence shown here is derived from an EMBL/GenBank/DDBJ whole genome shotgun (WGS) entry which is preliminary data.</text>
</comment>
<dbReference type="Pfam" id="PF13649">
    <property type="entry name" value="Methyltransf_25"/>
    <property type="match status" value="1"/>
</dbReference>
<organism evidence="3 4">
    <name type="scientific">Archangium gephyra</name>
    <dbReference type="NCBI Taxonomy" id="48"/>
    <lineage>
        <taxon>Bacteria</taxon>
        <taxon>Pseudomonadati</taxon>
        <taxon>Myxococcota</taxon>
        <taxon>Myxococcia</taxon>
        <taxon>Myxococcales</taxon>
        <taxon>Cystobacterineae</taxon>
        <taxon>Archangiaceae</taxon>
        <taxon>Archangium</taxon>
    </lineage>
</organism>